<protein>
    <submittedName>
        <fullName evidence="1">Uncharacterized protein</fullName>
    </submittedName>
</protein>
<dbReference type="AlphaFoldDB" id="A0A1H6Y9V6"/>
<name>A0A1H6Y9V6_9EURY</name>
<accession>A0A1H6Y9V6</accession>
<sequence length="41" mass="4439">MCPTVSKRQLGVGGNNFLEGKLVTKMCLIAWSEFGILRAIG</sequence>
<proteinExistence type="predicted"/>
<keyword evidence="2" id="KW-1185">Reference proteome</keyword>
<evidence type="ECO:0000313" key="1">
    <source>
        <dbReference type="EMBL" id="SEJ38029.1"/>
    </source>
</evidence>
<dbReference type="Proteomes" id="UP000198888">
    <property type="component" value="Unassembled WGS sequence"/>
</dbReference>
<reference evidence="1 2" key="1">
    <citation type="submission" date="2016-10" db="EMBL/GenBank/DDBJ databases">
        <authorList>
            <person name="de Groot N.N."/>
        </authorList>
    </citation>
    <scope>NUCLEOTIDE SEQUENCE [LARGE SCALE GENOMIC DNA]</scope>
    <source>
        <strain evidence="1 2">DSM 22187</strain>
    </source>
</reference>
<dbReference type="EMBL" id="FNYR01000064">
    <property type="protein sequence ID" value="SEJ38029.1"/>
    <property type="molecule type" value="Genomic_DNA"/>
</dbReference>
<organism evidence="1 2">
    <name type="scientific">Halohasta litchfieldiae</name>
    <dbReference type="NCBI Taxonomy" id="1073996"/>
    <lineage>
        <taxon>Archaea</taxon>
        <taxon>Methanobacteriati</taxon>
        <taxon>Methanobacteriota</taxon>
        <taxon>Stenosarchaea group</taxon>
        <taxon>Halobacteria</taxon>
        <taxon>Halobacteriales</taxon>
        <taxon>Haloferacaceae</taxon>
        <taxon>Halohasta</taxon>
    </lineage>
</organism>
<evidence type="ECO:0000313" key="2">
    <source>
        <dbReference type="Proteomes" id="UP000198888"/>
    </source>
</evidence>
<gene>
    <name evidence="1" type="ORF">SAMN05444271_1641</name>
</gene>